<evidence type="ECO:0000313" key="9">
    <source>
        <dbReference type="Proteomes" id="UP001642520"/>
    </source>
</evidence>
<keyword evidence="5 7" id="KW-0648">Protein biosynthesis</keyword>
<comment type="function">
    <text evidence="6 7">Removes the formyl group from the N-terminal Met of newly synthesized proteins.</text>
</comment>
<evidence type="ECO:0000256" key="3">
    <source>
        <dbReference type="ARBA" id="ARBA00022723"/>
    </source>
</evidence>
<reference evidence="8 9" key="1">
    <citation type="submission" date="2024-08" db="EMBL/GenBank/DDBJ databases">
        <authorList>
            <person name="Will J Nash"/>
            <person name="Angela Man"/>
            <person name="Seanna McTaggart"/>
            <person name="Kendall Baker"/>
            <person name="Tom Barker"/>
            <person name="Leah Catchpole"/>
            <person name="Alex Durrant"/>
            <person name="Karim Gharbi"/>
            <person name="Naomi Irish"/>
            <person name="Gemy Kaithakottil"/>
            <person name="Debby Ku"/>
            <person name="Aaliyah Providence"/>
            <person name="Felix Shaw"/>
            <person name="David Swarbreck"/>
            <person name="Chris Watkins"/>
            <person name="Ann M. McCartney"/>
            <person name="Giulio Formenti"/>
            <person name="Alice Mouton"/>
            <person name="Noel Vella"/>
            <person name="Bjorn M von Reumont"/>
            <person name="Adriana Vella"/>
            <person name="Wilfried Haerty"/>
        </authorList>
    </citation>
    <scope>NUCLEOTIDE SEQUENCE [LARGE SCALE GENOMIC DNA]</scope>
</reference>
<comment type="catalytic activity">
    <reaction evidence="7">
        <text>N-terminal N-formyl-L-methionyl-[peptide] + H2O = N-terminal L-methionyl-[peptide] + formate</text>
        <dbReference type="Rhea" id="RHEA:24420"/>
        <dbReference type="Rhea" id="RHEA-COMP:10639"/>
        <dbReference type="Rhea" id="RHEA-COMP:10640"/>
        <dbReference type="ChEBI" id="CHEBI:15377"/>
        <dbReference type="ChEBI" id="CHEBI:15740"/>
        <dbReference type="ChEBI" id="CHEBI:49298"/>
        <dbReference type="ChEBI" id="CHEBI:64731"/>
        <dbReference type="EC" id="3.5.1.88"/>
    </reaction>
</comment>
<protein>
    <recommendedName>
        <fullName evidence="2 7">Peptide deformylase</fullName>
        <ecNumber evidence="2 7">3.5.1.88</ecNumber>
    </recommendedName>
</protein>
<keyword evidence="3 7" id="KW-0479">Metal-binding</keyword>
<keyword evidence="9" id="KW-1185">Reference proteome</keyword>
<dbReference type="Proteomes" id="UP001642520">
    <property type="component" value="Unassembled WGS sequence"/>
</dbReference>
<accession>A0ABP1NAG2</accession>
<dbReference type="PRINTS" id="PR01576">
    <property type="entry name" value="PDEFORMYLASE"/>
</dbReference>
<proteinExistence type="inferred from homology"/>
<organism evidence="8 9">
    <name type="scientific">Xylocopa violacea</name>
    <name type="common">Violet carpenter bee</name>
    <name type="synonym">Apis violacea</name>
    <dbReference type="NCBI Taxonomy" id="135666"/>
    <lineage>
        <taxon>Eukaryota</taxon>
        <taxon>Metazoa</taxon>
        <taxon>Ecdysozoa</taxon>
        <taxon>Arthropoda</taxon>
        <taxon>Hexapoda</taxon>
        <taxon>Insecta</taxon>
        <taxon>Pterygota</taxon>
        <taxon>Neoptera</taxon>
        <taxon>Endopterygota</taxon>
        <taxon>Hymenoptera</taxon>
        <taxon>Apocrita</taxon>
        <taxon>Aculeata</taxon>
        <taxon>Apoidea</taxon>
        <taxon>Anthophila</taxon>
        <taxon>Apidae</taxon>
        <taxon>Xylocopa</taxon>
        <taxon>Xylocopa</taxon>
    </lineage>
</organism>
<comment type="caution">
    <text evidence="8">The sequence shown here is derived from an EMBL/GenBank/DDBJ whole genome shotgun (WGS) entry which is preliminary data.</text>
</comment>
<evidence type="ECO:0000256" key="1">
    <source>
        <dbReference type="ARBA" id="ARBA00010759"/>
    </source>
</evidence>
<dbReference type="InterPro" id="IPR023635">
    <property type="entry name" value="Peptide_deformylase"/>
</dbReference>
<dbReference type="NCBIfam" id="NF001159">
    <property type="entry name" value="PRK00150.1-3"/>
    <property type="match status" value="1"/>
</dbReference>
<sequence>MFRYSNLISRYVKNVKNNSVRPISFRSIKKIWSIYFGKTSPGGKPPYDHICQIGDPVLRIIAEPIDLKTIETEEFQKGLDHMYEVMKKYDTIGLAAPQIGFSWRVFAIEITEKYLKEVERNTRIICAMEAQPLIYFVNPKLTVIDSTELVFQEMCASINSFQADVPRAKEIEIKALDRFGNPFTWRARNWLARVAQHENDHLCGVLYTDRMLPLSFEYCFWKNYNQNDGRVA</sequence>
<evidence type="ECO:0000256" key="4">
    <source>
        <dbReference type="ARBA" id="ARBA00022801"/>
    </source>
</evidence>
<evidence type="ECO:0000313" key="8">
    <source>
        <dbReference type="EMBL" id="CAL7937472.1"/>
    </source>
</evidence>
<dbReference type="SUPFAM" id="SSF56420">
    <property type="entry name" value="Peptide deformylase"/>
    <property type="match status" value="1"/>
</dbReference>
<evidence type="ECO:0000256" key="5">
    <source>
        <dbReference type="ARBA" id="ARBA00022917"/>
    </source>
</evidence>
<dbReference type="Gene3D" id="3.90.45.10">
    <property type="entry name" value="Peptide deformylase"/>
    <property type="match status" value="1"/>
</dbReference>
<dbReference type="NCBIfam" id="TIGR00079">
    <property type="entry name" value="pept_deformyl"/>
    <property type="match status" value="1"/>
</dbReference>
<dbReference type="PANTHER" id="PTHR10458:SF2">
    <property type="entry name" value="PEPTIDE DEFORMYLASE, MITOCHONDRIAL"/>
    <property type="match status" value="1"/>
</dbReference>
<dbReference type="HAMAP" id="MF_00163">
    <property type="entry name" value="Pep_deformylase"/>
    <property type="match status" value="1"/>
</dbReference>
<comment type="similarity">
    <text evidence="1 7">Belongs to the polypeptide deformylase family.</text>
</comment>
<dbReference type="EMBL" id="CAXAJV020001288">
    <property type="protein sequence ID" value="CAL7937472.1"/>
    <property type="molecule type" value="Genomic_DNA"/>
</dbReference>
<evidence type="ECO:0000256" key="2">
    <source>
        <dbReference type="ARBA" id="ARBA00012175"/>
    </source>
</evidence>
<dbReference type="PANTHER" id="PTHR10458">
    <property type="entry name" value="PEPTIDE DEFORMYLASE"/>
    <property type="match status" value="1"/>
</dbReference>
<gene>
    <name evidence="8" type="ORF">XYLVIOL_LOCUS2734</name>
</gene>
<name>A0ABP1NAG2_XYLVO</name>
<keyword evidence="4 7" id="KW-0378">Hydrolase</keyword>
<evidence type="ECO:0000256" key="7">
    <source>
        <dbReference type="RuleBase" id="RU362111"/>
    </source>
</evidence>
<dbReference type="EC" id="3.5.1.88" evidence="2 7"/>
<dbReference type="CDD" id="cd00487">
    <property type="entry name" value="Pep_deformylase"/>
    <property type="match status" value="1"/>
</dbReference>
<dbReference type="InterPro" id="IPR036821">
    <property type="entry name" value="Peptide_deformylase_sf"/>
</dbReference>
<dbReference type="Pfam" id="PF01327">
    <property type="entry name" value="Pep_deformylase"/>
    <property type="match status" value="1"/>
</dbReference>
<evidence type="ECO:0000256" key="6">
    <source>
        <dbReference type="ARBA" id="ARBA00037114"/>
    </source>
</evidence>